<dbReference type="STRING" id="3821.A0A151QTG6"/>
<organism evidence="2 3">
    <name type="scientific">Cajanus cajan</name>
    <name type="common">Pigeon pea</name>
    <name type="synonym">Cajanus indicus</name>
    <dbReference type="NCBI Taxonomy" id="3821"/>
    <lineage>
        <taxon>Eukaryota</taxon>
        <taxon>Viridiplantae</taxon>
        <taxon>Streptophyta</taxon>
        <taxon>Embryophyta</taxon>
        <taxon>Tracheophyta</taxon>
        <taxon>Spermatophyta</taxon>
        <taxon>Magnoliopsida</taxon>
        <taxon>eudicotyledons</taxon>
        <taxon>Gunneridae</taxon>
        <taxon>Pentapetalae</taxon>
        <taxon>rosids</taxon>
        <taxon>fabids</taxon>
        <taxon>Fabales</taxon>
        <taxon>Fabaceae</taxon>
        <taxon>Papilionoideae</taxon>
        <taxon>50 kb inversion clade</taxon>
        <taxon>NPAAA clade</taxon>
        <taxon>indigoferoid/millettioid clade</taxon>
        <taxon>Phaseoleae</taxon>
        <taxon>Cajanus</taxon>
    </lineage>
</organism>
<sequence length="108" mass="12742">MQRYNDCRMVHSNSKYGENMFWGKKLHWNPSDATYFWYLEKQWYDFKTLTCAPPPKACGHFTQVVWRDSQRVGCALQHCNNRAMGMLIACEYDPAGNYANENPLQQHT</sequence>
<name>A0A151QTG6_CAJCA</name>
<dbReference type="PANTHER" id="PTHR10334">
    <property type="entry name" value="CYSTEINE-RICH SECRETORY PROTEIN-RELATED"/>
    <property type="match status" value="1"/>
</dbReference>
<reference evidence="2" key="1">
    <citation type="journal article" date="2012" name="Nat. Biotechnol.">
        <title>Draft genome sequence of pigeonpea (Cajanus cajan), an orphan legume crop of resource-poor farmers.</title>
        <authorList>
            <person name="Varshney R.K."/>
            <person name="Chen W."/>
            <person name="Li Y."/>
            <person name="Bharti A.K."/>
            <person name="Saxena R.K."/>
            <person name="Schlueter J.A."/>
            <person name="Donoghue M.T."/>
            <person name="Azam S."/>
            <person name="Fan G."/>
            <person name="Whaley A.M."/>
            <person name="Farmer A.D."/>
            <person name="Sheridan J."/>
            <person name="Iwata A."/>
            <person name="Tuteja R."/>
            <person name="Penmetsa R.V."/>
            <person name="Wu W."/>
            <person name="Upadhyaya H.D."/>
            <person name="Yang S.P."/>
            <person name="Shah T."/>
            <person name="Saxena K.B."/>
            <person name="Michael T."/>
            <person name="McCombie W.R."/>
            <person name="Yang B."/>
            <person name="Zhang G."/>
            <person name="Yang H."/>
            <person name="Wang J."/>
            <person name="Spillane C."/>
            <person name="Cook D.R."/>
            <person name="May G.D."/>
            <person name="Xu X."/>
            <person name="Jackson S.A."/>
        </authorList>
    </citation>
    <scope>NUCLEOTIDE SEQUENCE [LARGE SCALE GENOMIC DNA]</scope>
</reference>
<keyword evidence="3" id="KW-1185">Reference proteome</keyword>
<dbReference type="AlphaFoldDB" id="A0A151QTG6"/>
<dbReference type="PROSITE" id="PS01009">
    <property type="entry name" value="CRISP_1"/>
    <property type="match status" value="1"/>
</dbReference>
<gene>
    <name evidence="2" type="ORF">KK1_045579</name>
</gene>
<accession>A0A151QTG6</accession>
<protein>
    <recommendedName>
        <fullName evidence="1">SCP domain-containing protein</fullName>
    </recommendedName>
</protein>
<evidence type="ECO:0000313" key="2">
    <source>
        <dbReference type="EMBL" id="KYP33560.1"/>
    </source>
</evidence>
<proteinExistence type="predicted"/>
<evidence type="ECO:0000313" key="3">
    <source>
        <dbReference type="Proteomes" id="UP000075243"/>
    </source>
</evidence>
<dbReference type="PRINTS" id="PR00837">
    <property type="entry name" value="V5TPXLIKE"/>
</dbReference>
<dbReference type="InterPro" id="IPR001283">
    <property type="entry name" value="CRISP-related"/>
</dbReference>
<dbReference type="SMART" id="SM00198">
    <property type="entry name" value="SCP"/>
    <property type="match status" value="1"/>
</dbReference>
<dbReference type="EMBL" id="KQ484844">
    <property type="protein sequence ID" value="KYP33560.1"/>
    <property type="molecule type" value="Genomic_DNA"/>
</dbReference>
<dbReference type="Proteomes" id="UP000075243">
    <property type="component" value="Unassembled WGS sequence"/>
</dbReference>
<dbReference type="InterPro" id="IPR014044">
    <property type="entry name" value="CAP_dom"/>
</dbReference>
<feature type="domain" description="SCP" evidence="1">
    <location>
        <begin position="2"/>
        <end position="100"/>
    </location>
</feature>
<evidence type="ECO:0000259" key="1">
    <source>
        <dbReference type="SMART" id="SM00198"/>
    </source>
</evidence>
<dbReference type="InterPro" id="IPR035940">
    <property type="entry name" value="CAP_sf"/>
</dbReference>
<dbReference type="Gene3D" id="3.40.33.10">
    <property type="entry name" value="CAP"/>
    <property type="match status" value="1"/>
</dbReference>
<dbReference type="GO" id="GO:0005576">
    <property type="term" value="C:extracellular region"/>
    <property type="evidence" value="ECO:0007669"/>
    <property type="project" value="InterPro"/>
</dbReference>
<dbReference type="Pfam" id="PF00188">
    <property type="entry name" value="CAP"/>
    <property type="match status" value="1"/>
</dbReference>
<dbReference type="Gramene" id="C.cajan_44037.t">
    <property type="protein sequence ID" value="C.cajan_44037.t.cds1"/>
    <property type="gene ID" value="C.cajan_44037"/>
</dbReference>
<dbReference type="SUPFAM" id="SSF55797">
    <property type="entry name" value="PR-1-like"/>
    <property type="match status" value="1"/>
</dbReference>
<dbReference type="InterPro" id="IPR018244">
    <property type="entry name" value="Allrgn_V5/Tpx1_CS"/>
</dbReference>